<organism evidence="3 4">
    <name type="scientific">Nonomuraea recticatena</name>
    <dbReference type="NCBI Taxonomy" id="46178"/>
    <lineage>
        <taxon>Bacteria</taxon>
        <taxon>Bacillati</taxon>
        <taxon>Actinomycetota</taxon>
        <taxon>Actinomycetes</taxon>
        <taxon>Streptosporangiales</taxon>
        <taxon>Streptosporangiaceae</taxon>
        <taxon>Nonomuraea</taxon>
    </lineage>
</organism>
<dbReference type="InterPro" id="IPR001584">
    <property type="entry name" value="Integrase_cat-core"/>
</dbReference>
<gene>
    <name evidence="3" type="ORF">GCM10010412_085820</name>
</gene>
<evidence type="ECO:0000259" key="2">
    <source>
        <dbReference type="PROSITE" id="PS50994"/>
    </source>
</evidence>
<dbReference type="PROSITE" id="PS50994">
    <property type="entry name" value="INTEGRASE"/>
    <property type="match status" value="1"/>
</dbReference>
<dbReference type="InterPro" id="IPR012337">
    <property type="entry name" value="RNaseH-like_sf"/>
</dbReference>
<name>A0ABP6FLW6_9ACTN</name>
<sequence length="143" mass="15290">MLAQAGGLSDRRPHATELVADPLRVAAGSRGGLDGAIFHSDRGAQYSSKEFAALCAELGVVQSMGAAGSSGDNAAAESFNTTMKREILQGRSAWPTARHARLEVFRWVSRYNSRRRRSSTPTKRPVSESSGGSPVIGEARTRM</sequence>
<accession>A0ABP6FLW6</accession>
<reference evidence="4" key="1">
    <citation type="journal article" date="2019" name="Int. J. Syst. Evol. Microbiol.">
        <title>The Global Catalogue of Microorganisms (GCM) 10K type strain sequencing project: providing services to taxonomists for standard genome sequencing and annotation.</title>
        <authorList>
            <consortium name="The Broad Institute Genomics Platform"/>
            <consortium name="The Broad Institute Genome Sequencing Center for Infectious Disease"/>
            <person name="Wu L."/>
            <person name="Ma J."/>
        </authorList>
    </citation>
    <scope>NUCLEOTIDE SEQUENCE [LARGE SCALE GENOMIC DNA]</scope>
    <source>
        <strain evidence="4">JCM 6835</strain>
    </source>
</reference>
<evidence type="ECO:0000313" key="4">
    <source>
        <dbReference type="Proteomes" id="UP001501666"/>
    </source>
</evidence>
<proteinExistence type="predicted"/>
<dbReference type="PANTHER" id="PTHR46889">
    <property type="entry name" value="TRANSPOSASE INSF FOR INSERTION SEQUENCE IS3B-RELATED"/>
    <property type="match status" value="1"/>
</dbReference>
<dbReference type="Pfam" id="PF13683">
    <property type="entry name" value="rve_3"/>
    <property type="match status" value="1"/>
</dbReference>
<dbReference type="InterPro" id="IPR036397">
    <property type="entry name" value="RNaseH_sf"/>
</dbReference>
<dbReference type="Gene3D" id="3.30.420.10">
    <property type="entry name" value="Ribonuclease H-like superfamily/Ribonuclease H"/>
    <property type="match status" value="1"/>
</dbReference>
<dbReference type="InterPro" id="IPR050900">
    <property type="entry name" value="Transposase_IS3/IS150/IS904"/>
</dbReference>
<dbReference type="EMBL" id="BAAATE010000037">
    <property type="protein sequence ID" value="GAA2693972.1"/>
    <property type="molecule type" value="Genomic_DNA"/>
</dbReference>
<dbReference type="SUPFAM" id="SSF53098">
    <property type="entry name" value="Ribonuclease H-like"/>
    <property type="match status" value="1"/>
</dbReference>
<dbReference type="PANTHER" id="PTHR46889:SF4">
    <property type="entry name" value="TRANSPOSASE INSO FOR INSERTION SEQUENCE ELEMENT IS911B-RELATED"/>
    <property type="match status" value="1"/>
</dbReference>
<evidence type="ECO:0000256" key="1">
    <source>
        <dbReference type="SAM" id="MobiDB-lite"/>
    </source>
</evidence>
<comment type="caution">
    <text evidence="3">The sequence shown here is derived from an EMBL/GenBank/DDBJ whole genome shotgun (WGS) entry which is preliminary data.</text>
</comment>
<protein>
    <recommendedName>
        <fullName evidence="2">Integrase catalytic domain-containing protein</fullName>
    </recommendedName>
</protein>
<feature type="domain" description="Integrase catalytic" evidence="2">
    <location>
        <begin position="1"/>
        <end position="133"/>
    </location>
</feature>
<keyword evidence="4" id="KW-1185">Reference proteome</keyword>
<evidence type="ECO:0000313" key="3">
    <source>
        <dbReference type="EMBL" id="GAA2693972.1"/>
    </source>
</evidence>
<dbReference type="Proteomes" id="UP001501666">
    <property type="component" value="Unassembled WGS sequence"/>
</dbReference>
<feature type="region of interest" description="Disordered" evidence="1">
    <location>
        <begin position="113"/>
        <end position="143"/>
    </location>
</feature>